<comment type="caution">
    <text evidence="2">The sequence shown here is derived from an EMBL/GenBank/DDBJ whole genome shotgun (WGS) entry which is preliminary data.</text>
</comment>
<dbReference type="Pfam" id="PF01841">
    <property type="entry name" value="Transglut_core"/>
    <property type="match status" value="1"/>
</dbReference>
<protein>
    <submittedName>
        <fullName evidence="2">Protein containing transglutaminase-like domain, putative cysteine protease</fullName>
    </submittedName>
</protein>
<reference evidence="2 3" key="1">
    <citation type="submission" date="2017-05" db="EMBL/GenBank/DDBJ databases">
        <title>Functional genome analysis of Paenibacillus pasadenensis strain R16: insights on endophytic life style and antifungal activity.</title>
        <authorList>
            <person name="Passera A."/>
            <person name="Marcolungo L."/>
            <person name="Casati P."/>
            <person name="Brasca M."/>
            <person name="Quaglino F."/>
            <person name="Delledonne M."/>
        </authorList>
    </citation>
    <scope>NUCLEOTIDE SEQUENCE [LARGE SCALE GENOMIC DNA]</scope>
    <source>
        <strain evidence="2 3">R16</strain>
    </source>
</reference>
<gene>
    <name evidence="2" type="ORF">B8V81_1389</name>
</gene>
<evidence type="ECO:0000313" key="2">
    <source>
        <dbReference type="EMBL" id="PLT47165.1"/>
    </source>
</evidence>
<sequence length="288" mass="31721">MKLRISHVTTYRYSDPVRDSVNEIRLTPVTNKHQSCYQHSISVEPNAPLLAYEDAFGNKVHAFTVNAAHRSLTVRTHSIVTTKEPGGAAGRAEAEADAAWSWLGGDEALDRFAEYLLPTGYTEQTAGIRSYTDGHPPDERGVGSWLERLCGRIRDEFIYDPLATTVQTKASDLLQTRRGVCQDFAHLMIACCRCQGVPARYVSGYHFVGDLSGGNADFEQASHAWVEAYVPGAGWRGYDPTNASLVGERYVKLGHGLDYRDIVPFKGVYLGSGVQTLEVHVDVSPAEE</sequence>
<dbReference type="OrthoDB" id="9787782at2"/>
<proteinExistence type="predicted"/>
<dbReference type="SUPFAM" id="SSF54001">
    <property type="entry name" value="Cysteine proteinases"/>
    <property type="match status" value="1"/>
</dbReference>
<organism evidence="2 3">
    <name type="scientific">Paenibacillus pasadenensis</name>
    <dbReference type="NCBI Taxonomy" id="217090"/>
    <lineage>
        <taxon>Bacteria</taxon>
        <taxon>Bacillati</taxon>
        <taxon>Bacillota</taxon>
        <taxon>Bacilli</taxon>
        <taxon>Bacillales</taxon>
        <taxon>Paenibacillaceae</taxon>
        <taxon>Paenibacillus</taxon>
    </lineage>
</organism>
<keyword evidence="2" id="KW-0378">Hydrolase</keyword>
<keyword evidence="3" id="KW-1185">Reference proteome</keyword>
<dbReference type="GO" id="GO:0008233">
    <property type="term" value="F:peptidase activity"/>
    <property type="evidence" value="ECO:0007669"/>
    <property type="project" value="UniProtKB-KW"/>
</dbReference>
<dbReference type="AlphaFoldDB" id="A0A2N5NA21"/>
<dbReference type="InterPro" id="IPR013589">
    <property type="entry name" value="Bac_transglu_N"/>
</dbReference>
<dbReference type="InterPro" id="IPR002931">
    <property type="entry name" value="Transglutaminase-like"/>
</dbReference>
<dbReference type="GO" id="GO:0006508">
    <property type="term" value="P:proteolysis"/>
    <property type="evidence" value="ECO:0007669"/>
    <property type="project" value="UniProtKB-KW"/>
</dbReference>
<dbReference type="Proteomes" id="UP000234789">
    <property type="component" value="Unassembled WGS sequence"/>
</dbReference>
<dbReference type="Gene3D" id="3.10.620.30">
    <property type="match status" value="1"/>
</dbReference>
<dbReference type="RefSeq" id="WP_028599222.1">
    <property type="nucleotide sequence ID" value="NZ_BIMM01000067.1"/>
</dbReference>
<evidence type="ECO:0000313" key="3">
    <source>
        <dbReference type="Proteomes" id="UP000234789"/>
    </source>
</evidence>
<keyword evidence="2" id="KW-0645">Protease</keyword>
<dbReference type="PANTHER" id="PTHR33490">
    <property type="entry name" value="BLR5614 PROTEIN-RELATED"/>
    <property type="match status" value="1"/>
</dbReference>
<feature type="domain" description="Transglutaminase-like" evidence="1">
    <location>
        <begin position="173"/>
        <end position="242"/>
    </location>
</feature>
<evidence type="ECO:0000259" key="1">
    <source>
        <dbReference type="SMART" id="SM00460"/>
    </source>
</evidence>
<dbReference type="EMBL" id="NFEZ01000003">
    <property type="protein sequence ID" value="PLT47165.1"/>
    <property type="molecule type" value="Genomic_DNA"/>
</dbReference>
<dbReference type="SMART" id="SM00460">
    <property type="entry name" value="TGc"/>
    <property type="match status" value="1"/>
</dbReference>
<accession>A0A2N5NA21</accession>
<name>A0A2N5NA21_9BACL</name>
<dbReference type="InterPro" id="IPR038765">
    <property type="entry name" value="Papain-like_cys_pep_sf"/>
</dbReference>
<dbReference type="Pfam" id="PF08379">
    <property type="entry name" value="Bact_transglu_N"/>
    <property type="match status" value="1"/>
</dbReference>
<dbReference type="PANTHER" id="PTHR33490:SF6">
    <property type="entry name" value="SLL1049 PROTEIN"/>
    <property type="match status" value="1"/>
</dbReference>